<comment type="subcellular location">
    <subcellularLocation>
        <location evidence="6">Cytoplasm</location>
    </subcellularLocation>
</comment>
<dbReference type="Pfam" id="PF10396">
    <property type="entry name" value="TrmE_N"/>
    <property type="match status" value="1"/>
</dbReference>
<dbReference type="NCBIfam" id="TIGR00231">
    <property type="entry name" value="small_GTP"/>
    <property type="match status" value="1"/>
</dbReference>
<evidence type="ECO:0000256" key="3">
    <source>
        <dbReference type="ARBA" id="ARBA00022741"/>
    </source>
</evidence>
<evidence type="ECO:0000259" key="9">
    <source>
        <dbReference type="Pfam" id="PF10396"/>
    </source>
</evidence>
<sequence>MENIFYIYLFMEFTDTILAQVTPVGKSGVAVLRVSGSYSKEVAFHLLNKIPKIRYAEYLPFYDSGNKIIDQGIALFFSAPNSLTGEDILELQCHGSLVVIDLLIEHILSLSIVRMAEPGEFLKRAFLNDKIDLIQAEAISDLINADSIKVARLAMNSFKGLFSNRVNIVMSKLKNIRVYIEAHIDFLHDDYISLNFIDEINSLIDEINDIKHSSYDGSVLREGIKFVFSGFPNVGKSTLFNLLSGNDISIVSDIPGTTRDILREYINIDHLSLHIVDTAGLNDSDDEIEKIGIDRAWIELKGADHIFFVIDNNIIKNKSLLFDYLSLIKNKTFSSIPITIVNNKIDLLNKSPCIESINSYPIIYLSALTGNGICLLKKYIKNIIKTSRNIEGNFLARRRHLDILEKSLKYLNNAKYYLSSNYSLELLAEELRNAYQILGRINGIFTSEELFNNIFSDFCIGK</sequence>
<dbReference type="CDD" id="cd04164">
    <property type="entry name" value="trmE"/>
    <property type="match status" value="1"/>
</dbReference>
<feature type="domain" description="GTP-binding protein TrmE N-terminal" evidence="9">
    <location>
        <begin position="16"/>
        <end position="130"/>
    </location>
</feature>
<feature type="binding site" evidence="6">
    <location>
        <position position="237"/>
    </location>
    <ligand>
        <name>Mg(2+)</name>
        <dbReference type="ChEBI" id="CHEBI:18420"/>
    </ligand>
</feature>
<dbReference type="GO" id="GO:0003924">
    <property type="term" value="F:GTPase activity"/>
    <property type="evidence" value="ECO:0007669"/>
    <property type="project" value="UniProtKB-UniRule"/>
</dbReference>
<feature type="binding site" evidence="6">
    <location>
        <position position="90"/>
    </location>
    <ligand>
        <name>(6S)-5-formyl-5,6,7,8-tetrahydrofolate</name>
        <dbReference type="ChEBI" id="CHEBI:57457"/>
    </ligand>
</feature>
<accession>A0A346DZH7</accession>
<dbReference type="GO" id="GO:0030488">
    <property type="term" value="P:tRNA methylation"/>
    <property type="evidence" value="ECO:0007669"/>
    <property type="project" value="TreeGrafter"/>
</dbReference>
<evidence type="ECO:0000259" key="10">
    <source>
        <dbReference type="Pfam" id="PF12631"/>
    </source>
</evidence>
<proteinExistence type="inferred from homology"/>
<dbReference type="PANTHER" id="PTHR42714:SF2">
    <property type="entry name" value="TRNA MODIFICATION GTPASE GTPBP3, MITOCHONDRIAL"/>
    <property type="match status" value="1"/>
</dbReference>
<dbReference type="GO" id="GO:0002098">
    <property type="term" value="P:tRNA wobble uridine modification"/>
    <property type="evidence" value="ECO:0007669"/>
    <property type="project" value="TreeGrafter"/>
</dbReference>
<evidence type="ECO:0000256" key="7">
    <source>
        <dbReference type="RuleBase" id="RU003313"/>
    </source>
</evidence>
<dbReference type="InterPro" id="IPR005225">
    <property type="entry name" value="Small_GTP-bd"/>
</dbReference>
<dbReference type="InterPro" id="IPR027417">
    <property type="entry name" value="P-loop_NTPase"/>
</dbReference>
<dbReference type="Pfam" id="PF01926">
    <property type="entry name" value="MMR_HSR1"/>
    <property type="match status" value="1"/>
</dbReference>
<reference evidence="11 12" key="1">
    <citation type="submission" date="2018-03" db="EMBL/GenBank/DDBJ databases">
        <title>A parallel universe: an anciently diverged bacterial symbiosis in a Hawaiian planthopper (Hemiptera: Cixiidae) reveals rearranged nutritional responsibilities.</title>
        <authorList>
            <person name="Bennett G."/>
            <person name="Mao M."/>
        </authorList>
    </citation>
    <scope>NUCLEOTIDE SEQUENCE [LARGE SCALE GENOMIC DNA]</scope>
    <source>
        <strain evidence="11 12">OLIH</strain>
    </source>
</reference>
<dbReference type="Gene3D" id="3.40.50.300">
    <property type="entry name" value="P-loop containing nucleotide triphosphate hydrolases"/>
    <property type="match status" value="1"/>
</dbReference>
<dbReference type="GO" id="GO:0046872">
    <property type="term" value="F:metal ion binding"/>
    <property type="evidence" value="ECO:0007669"/>
    <property type="project" value="UniProtKB-KW"/>
</dbReference>
<dbReference type="Pfam" id="PF12631">
    <property type="entry name" value="MnmE_helical"/>
    <property type="match status" value="1"/>
</dbReference>
<evidence type="ECO:0000313" key="11">
    <source>
        <dbReference type="EMBL" id="AXN02132.1"/>
    </source>
</evidence>
<comment type="subunit">
    <text evidence="6">Homodimer. Heterotetramer of two MnmE and two MnmG subunits.</text>
</comment>
<evidence type="ECO:0000256" key="4">
    <source>
        <dbReference type="ARBA" id="ARBA00022958"/>
    </source>
</evidence>
<dbReference type="PRINTS" id="PR00449">
    <property type="entry name" value="RASTRNSFRMNG"/>
</dbReference>
<comment type="cofactor">
    <cofactor evidence="6">
        <name>K(+)</name>
        <dbReference type="ChEBI" id="CHEBI:29103"/>
    </cofactor>
    <text evidence="6">Binds 1 potassium ion per subunit.</text>
</comment>
<keyword evidence="6" id="KW-0479">Metal-binding</keyword>
<dbReference type="PANTHER" id="PTHR42714">
    <property type="entry name" value="TRNA MODIFICATION GTPASE GTPBP3"/>
    <property type="match status" value="1"/>
</dbReference>
<dbReference type="Proteomes" id="UP000256856">
    <property type="component" value="Chromosome"/>
</dbReference>
<dbReference type="InterPro" id="IPR018948">
    <property type="entry name" value="GTP-bd_TrmE_N"/>
</dbReference>
<keyword evidence="6" id="KW-0460">Magnesium</keyword>
<dbReference type="InterPro" id="IPR006073">
    <property type="entry name" value="GTP-bd"/>
</dbReference>
<dbReference type="GO" id="GO:0005829">
    <property type="term" value="C:cytosol"/>
    <property type="evidence" value="ECO:0007669"/>
    <property type="project" value="TreeGrafter"/>
</dbReference>
<feature type="binding site" evidence="6">
    <location>
        <begin position="233"/>
        <end position="238"/>
    </location>
    <ligand>
        <name>GTP</name>
        <dbReference type="ChEBI" id="CHEBI:37565"/>
    </ligand>
</feature>
<dbReference type="CDD" id="cd14858">
    <property type="entry name" value="TrmE_N"/>
    <property type="match status" value="1"/>
</dbReference>
<dbReference type="InterPro" id="IPR027368">
    <property type="entry name" value="MnmE_dom2"/>
</dbReference>
<feature type="binding site" evidence="6">
    <location>
        <begin position="277"/>
        <end position="280"/>
    </location>
    <ligand>
        <name>GTP</name>
        <dbReference type="ChEBI" id="CHEBI:37565"/>
    </ligand>
</feature>
<feature type="binding site" evidence="6">
    <location>
        <position position="130"/>
    </location>
    <ligand>
        <name>(6S)-5-formyl-5,6,7,8-tetrahydrofolate</name>
        <dbReference type="ChEBI" id="CHEBI:57457"/>
    </ligand>
</feature>
<keyword evidence="3 6" id="KW-0547">Nucleotide-binding</keyword>
<comment type="caution">
    <text evidence="6">Lacks conserved residue(s) required for the propagation of feature annotation.</text>
</comment>
<organism evidence="11 12">
    <name type="scientific">Candidatus Purcelliella pentastirinorum</name>
    <dbReference type="NCBI Taxonomy" id="472834"/>
    <lineage>
        <taxon>Bacteria</taxon>
        <taxon>Pseudomonadati</taxon>
        <taxon>Pseudomonadota</taxon>
        <taxon>Gammaproteobacteria</taxon>
        <taxon>Enterobacterales</taxon>
        <taxon>Enterobacteriaceae</taxon>
        <taxon>Candidatus Purcelliella</taxon>
    </lineage>
</organism>
<keyword evidence="2 6" id="KW-0819">tRNA processing</keyword>
<dbReference type="InterPro" id="IPR027266">
    <property type="entry name" value="TrmE/GcvT-like"/>
</dbReference>
<dbReference type="InterPro" id="IPR031168">
    <property type="entry name" value="G_TrmE"/>
</dbReference>
<dbReference type="GO" id="GO:0005525">
    <property type="term" value="F:GTP binding"/>
    <property type="evidence" value="ECO:0007669"/>
    <property type="project" value="UniProtKB-UniRule"/>
</dbReference>
<feature type="binding site" evidence="6">
    <location>
        <position position="252"/>
    </location>
    <ligand>
        <name>K(+)</name>
        <dbReference type="ChEBI" id="CHEBI:29103"/>
    </ligand>
</feature>
<feature type="binding site" evidence="6">
    <location>
        <position position="462"/>
    </location>
    <ligand>
        <name>(6S)-5-formyl-5,6,7,8-tetrahydrofolate</name>
        <dbReference type="ChEBI" id="CHEBI:57457"/>
    </ligand>
</feature>
<dbReference type="EC" id="3.6.-.-" evidence="6"/>
<evidence type="ECO:0000256" key="1">
    <source>
        <dbReference type="ARBA" id="ARBA00011043"/>
    </source>
</evidence>
<feature type="binding site" evidence="6">
    <location>
        <position position="233"/>
    </location>
    <ligand>
        <name>K(+)</name>
        <dbReference type="ChEBI" id="CHEBI:29103"/>
    </ligand>
</feature>
<feature type="binding site" evidence="6">
    <location>
        <position position="254"/>
    </location>
    <ligand>
        <name>K(+)</name>
        <dbReference type="ChEBI" id="CHEBI:29103"/>
    </ligand>
</feature>
<dbReference type="InterPro" id="IPR025867">
    <property type="entry name" value="MnmE_helical"/>
</dbReference>
<dbReference type="Gene3D" id="1.20.120.430">
    <property type="entry name" value="tRNA modification GTPase MnmE domain 2"/>
    <property type="match status" value="1"/>
</dbReference>
<dbReference type="HAMAP" id="MF_00379">
    <property type="entry name" value="GTPase_MnmE"/>
    <property type="match status" value="1"/>
</dbReference>
<keyword evidence="6" id="KW-0378">Hydrolase</keyword>
<evidence type="ECO:0000259" key="8">
    <source>
        <dbReference type="Pfam" id="PF01926"/>
    </source>
</evidence>
<keyword evidence="4 6" id="KW-0630">Potassium</keyword>
<evidence type="ECO:0000256" key="5">
    <source>
        <dbReference type="ARBA" id="ARBA00023134"/>
    </source>
</evidence>
<dbReference type="EMBL" id="CP028374">
    <property type="protein sequence ID" value="AXN02132.1"/>
    <property type="molecule type" value="Genomic_DNA"/>
</dbReference>
<feature type="binding site" evidence="6">
    <location>
        <position position="33"/>
    </location>
    <ligand>
        <name>(6S)-5-formyl-5,6,7,8-tetrahydrofolate</name>
        <dbReference type="ChEBI" id="CHEBI:57457"/>
    </ligand>
</feature>
<comment type="function">
    <text evidence="6">Exhibits a very high intrinsic GTPase hydrolysis rate. Involved in the addition of a carboxymethylaminomethyl (cmnm) group at the wobble position (U34) of certain tRNAs, forming tRNA-cmnm(5)s(2)U34.</text>
</comment>
<keyword evidence="12" id="KW-1185">Reference proteome</keyword>
<dbReference type="Gene3D" id="3.30.1360.120">
    <property type="entry name" value="Probable tRNA modification gtpase trme, domain 1"/>
    <property type="match status" value="1"/>
</dbReference>
<dbReference type="NCBIfam" id="NF003661">
    <property type="entry name" value="PRK05291.1-3"/>
    <property type="match status" value="1"/>
</dbReference>
<keyword evidence="6" id="KW-0963">Cytoplasm</keyword>
<keyword evidence="5 6" id="KW-0342">GTP-binding</keyword>
<feature type="binding site" evidence="6">
    <location>
        <begin position="252"/>
        <end position="258"/>
    </location>
    <ligand>
        <name>GTP</name>
        <dbReference type="ChEBI" id="CHEBI:37565"/>
    </ligand>
</feature>
<dbReference type="SUPFAM" id="SSF52540">
    <property type="entry name" value="P-loop containing nucleoside triphosphate hydrolases"/>
    <property type="match status" value="1"/>
</dbReference>
<feature type="binding site" evidence="6">
    <location>
        <position position="258"/>
    </location>
    <ligand>
        <name>Mg(2+)</name>
        <dbReference type="ChEBI" id="CHEBI:18420"/>
    </ligand>
</feature>
<name>A0A346DZH7_9ENTR</name>
<feature type="domain" description="MnmE helical" evidence="10">
    <location>
        <begin position="133"/>
        <end position="459"/>
    </location>
</feature>
<feature type="domain" description="G" evidence="8">
    <location>
        <begin position="226"/>
        <end position="343"/>
    </location>
</feature>
<dbReference type="NCBIfam" id="TIGR00450">
    <property type="entry name" value="mnmE_trmE_thdF"/>
    <property type="match status" value="1"/>
</dbReference>
<evidence type="ECO:0000256" key="2">
    <source>
        <dbReference type="ARBA" id="ARBA00022694"/>
    </source>
</evidence>
<gene>
    <name evidence="6" type="primary">mnmE</name>
    <name evidence="6" type="synonym">trmE</name>
    <name evidence="11" type="ORF">C9I82_161</name>
</gene>
<comment type="similarity">
    <text evidence="1 6 7">Belongs to the TRAFAC class TrmE-Era-EngA-EngB-Septin-like GTPase superfamily. TrmE GTPase family.</text>
</comment>
<evidence type="ECO:0000313" key="12">
    <source>
        <dbReference type="Proteomes" id="UP000256856"/>
    </source>
</evidence>
<dbReference type="AlphaFoldDB" id="A0A346DZH7"/>
<dbReference type="InterPro" id="IPR004520">
    <property type="entry name" value="GTPase_MnmE"/>
</dbReference>
<protein>
    <recommendedName>
        <fullName evidence="6">tRNA modification GTPase MnmE</fullName>
        <ecNumber evidence="6">3.6.-.-</ecNumber>
    </recommendedName>
</protein>
<feature type="binding site" evidence="6">
    <location>
        <position position="257"/>
    </location>
    <ligand>
        <name>K(+)</name>
        <dbReference type="ChEBI" id="CHEBI:29103"/>
    </ligand>
</feature>
<evidence type="ECO:0000256" key="6">
    <source>
        <dbReference type="HAMAP-Rule" id="MF_00379"/>
    </source>
</evidence>
<dbReference type="KEGG" id="ppet:C9I82_161"/>